<comment type="caution">
    <text evidence="1">The sequence shown here is derived from an EMBL/GenBank/DDBJ whole genome shotgun (WGS) entry which is preliminary data.</text>
</comment>
<sequence>MAWRFLPTVDLESASISFTLPARTKLQRGGPGGLASVTTSEKAHATTIRLTLGPALFRMTFEPHLVVDLPLPLGDMGLQGMDLDFRTGTITANVWHVGGGIPVGKDQAVDEARAWMRKLVTSTPLAIAPYDPSQDRDLVLSFQQVLANLEGDGGSTTALAKDVSLSATLTVQEEMAADVGPGGFRVPAGAKVTLRVDLAGKPAEVQKAPKLTQAVVECTSVVLRKDGADQAEVGRFRLRPGGAITVEQVKALGEAGQIAGVESLIRLIGALGSHGALGMDPAKIAPSAVEGLVKQEIEATLRPALLQWVRDNAGMVAGIDLKAALGIA</sequence>
<proteinExistence type="predicted"/>
<protein>
    <submittedName>
        <fullName evidence="1">Uncharacterized protein</fullName>
    </submittedName>
</protein>
<reference evidence="1 2" key="1">
    <citation type="submission" date="2013-05" db="EMBL/GenBank/DDBJ databases">
        <title>Genome assembly of Chondromyces apiculatus DSM 436.</title>
        <authorList>
            <person name="Sharma G."/>
            <person name="Khatri I."/>
            <person name="Kaur C."/>
            <person name="Mayilraj S."/>
            <person name="Subramanian S."/>
        </authorList>
    </citation>
    <scope>NUCLEOTIDE SEQUENCE [LARGE SCALE GENOMIC DNA]</scope>
    <source>
        <strain evidence="1 2">DSM 436</strain>
    </source>
</reference>
<name>A0A017TE53_9BACT</name>
<dbReference type="OrthoDB" id="5493383at2"/>
<dbReference type="RefSeq" id="WP_044238240.1">
    <property type="nucleotide sequence ID" value="NZ_ASRX01000011.1"/>
</dbReference>
<dbReference type="Proteomes" id="UP000019678">
    <property type="component" value="Unassembled WGS sequence"/>
</dbReference>
<keyword evidence="2" id="KW-1185">Reference proteome</keyword>
<organism evidence="1 2">
    <name type="scientific">Chondromyces apiculatus DSM 436</name>
    <dbReference type="NCBI Taxonomy" id="1192034"/>
    <lineage>
        <taxon>Bacteria</taxon>
        <taxon>Pseudomonadati</taxon>
        <taxon>Myxococcota</taxon>
        <taxon>Polyangia</taxon>
        <taxon>Polyangiales</taxon>
        <taxon>Polyangiaceae</taxon>
        <taxon>Chondromyces</taxon>
    </lineage>
</organism>
<accession>A0A017TE53</accession>
<evidence type="ECO:0000313" key="2">
    <source>
        <dbReference type="Proteomes" id="UP000019678"/>
    </source>
</evidence>
<evidence type="ECO:0000313" key="1">
    <source>
        <dbReference type="EMBL" id="EYF07202.1"/>
    </source>
</evidence>
<gene>
    <name evidence="1" type="ORF">CAP_0681</name>
</gene>
<dbReference type="EMBL" id="ASRX01000011">
    <property type="protein sequence ID" value="EYF07202.1"/>
    <property type="molecule type" value="Genomic_DNA"/>
</dbReference>
<dbReference type="AlphaFoldDB" id="A0A017TE53"/>
<dbReference type="STRING" id="1192034.CAP_0681"/>